<proteinExistence type="predicted"/>
<dbReference type="Proteomes" id="UP000266720">
    <property type="component" value="Chromosome"/>
</dbReference>
<keyword evidence="1" id="KW-1133">Transmembrane helix</keyword>
<protein>
    <recommendedName>
        <fullName evidence="4">Late embryogenesis abundant protein LEA-2 subgroup domain-containing protein</fullName>
    </recommendedName>
</protein>
<keyword evidence="1" id="KW-0812">Transmembrane</keyword>
<organism evidence="2 3">
    <name type="scientific">Thermofilum adornatum 1505</name>
    <dbReference type="NCBI Taxonomy" id="697581"/>
    <lineage>
        <taxon>Archaea</taxon>
        <taxon>Thermoproteota</taxon>
        <taxon>Thermoprotei</taxon>
        <taxon>Thermofilales</taxon>
        <taxon>Thermofilaceae</taxon>
        <taxon>Thermofilum</taxon>
    </lineage>
</organism>
<evidence type="ECO:0008006" key="4">
    <source>
        <dbReference type="Google" id="ProtNLM"/>
    </source>
</evidence>
<evidence type="ECO:0000313" key="2">
    <source>
        <dbReference type="EMBL" id="AJB42007.1"/>
    </source>
</evidence>
<dbReference type="KEGG" id="tcb:TCARB_0957"/>
<name>A0A3G1A8X8_9CREN</name>
<dbReference type="STRING" id="697581.TCARB_0957"/>
<keyword evidence="1" id="KW-0472">Membrane</keyword>
<accession>A0A3G1A8X8</accession>
<gene>
    <name evidence="2" type="ORF">TCARB_0957</name>
</gene>
<feature type="transmembrane region" description="Helical" evidence="1">
    <location>
        <begin position="26"/>
        <end position="44"/>
    </location>
</feature>
<evidence type="ECO:0000313" key="3">
    <source>
        <dbReference type="Proteomes" id="UP000266720"/>
    </source>
</evidence>
<reference evidence="3" key="1">
    <citation type="book" date="2010" name="EXTREMOPHILES" publisher="0:0-0">
        <title>Complete genome sequences of ten hyperthermophilic archaea reveal their metabolic capabilities and possible ecological roles.</title>
        <editorList>
            <person name="?"/>
        </editorList>
        <authorList>
            <person name="Ravin N.V."/>
            <person name="Mardanov A.V."/>
            <person name="Bonch-Osmolovskaya E.A."/>
            <person name="Skryabin K.G."/>
        </authorList>
    </citation>
    <scope>NUCLEOTIDE SEQUENCE [LARGE SCALE GENOMIC DNA]</scope>
    <source>
        <strain evidence="3">1505</strain>
    </source>
</reference>
<dbReference type="EMBL" id="CP007493">
    <property type="protein sequence ID" value="AJB42007.1"/>
    <property type="molecule type" value="Genomic_DNA"/>
</dbReference>
<sequence length="111" mass="12064">MVKDGFGVSSIKLYPKASRRRGSVKSIVVLLVIALLVYLGLLYYSGMNVEISVDKVGFSSPGQLLNILTSRRLNIDVYLNVKGGGVLPVEVKSFSSDIYLEGQYVGFVNSS</sequence>
<dbReference type="AlphaFoldDB" id="A0A3G1A8X8"/>
<evidence type="ECO:0000256" key="1">
    <source>
        <dbReference type="SAM" id="Phobius"/>
    </source>
</evidence>